<evidence type="ECO:0000313" key="3">
    <source>
        <dbReference type="Proteomes" id="UP000013520"/>
    </source>
</evidence>
<dbReference type="HOGENOM" id="CLU_000445_92_3_9"/>
<dbReference type="SUPFAM" id="SSF109604">
    <property type="entry name" value="HD-domain/PDEase-like"/>
    <property type="match status" value="1"/>
</dbReference>
<dbReference type="RefSeq" id="WP_006524133.1">
    <property type="nucleotide sequence ID" value="NC_021184.1"/>
</dbReference>
<dbReference type="Proteomes" id="UP000013520">
    <property type="component" value="Chromosome"/>
</dbReference>
<dbReference type="PANTHER" id="PTHR43155:SF2">
    <property type="entry name" value="CYCLIC DI-GMP PHOSPHODIESTERASE PA4108"/>
    <property type="match status" value="1"/>
</dbReference>
<dbReference type="Pfam" id="PF13487">
    <property type="entry name" value="HD_5"/>
    <property type="match status" value="1"/>
</dbReference>
<sequence>MHLDIETVNNILSGFPHDLKMHSLNVCYLAKKTAEYAGYTYQEIKEITLGALLHDIGKSCIDEKILYKPTKLSDKEFSIIKQHTVLGTDMISNFEECNNLLPIILYHHEHWDGNGYEGLCGRDIPKLARIVAIADAFDAMTSPRPYQKPRTLNDALLELNRNKGLQFAPDLVQIFELCILKLIKTPPKTFEMNFWHQAFSNIV</sequence>
<dbReference type="STRING" id="767817.Desgi_3250"/>
<dbReference type="CDD" id="cd00077">
    <property type="entry name" value="HDc"/>
    <property type="match status" value="1"/>
</dbReference>
<dbReference type="InterPro" id="IPR003607">
    <property type="entry name" value="HD/PDEase_dom"/>
</dbReference>
<dbReference type="PROSITE" id="PS51832">
    <property type="entry name" value="HD_GYP"/>
    <property type="match status" value="1"/>
</dbReference>
<dbReference type="InterPro" id="IPR037522">
    <property type="entry name" value="HD_GYP_dom"/>
</dbReference>
<organism evidence="2 3">
    <name type="scientific">Desulfoscipio gibsoniae DSM 7213</name>
    <dbReference type="NCBI Taxonomy" id="767817"/>
    <lineage>
        <taxon>Bacteria</taxon>
        <taxon>Bacillati</taxon>
        <taxon>Bacillota</taxon>
        <taxon>Clostridia</taxon>
        <taxon>Eubacteriales</taxon>
        <taxon>Desulfallaceae</taxon>
        <taxon>Desulfoscipio</taxon>
    </lineage>
</organism>
<dbReference type="InterPro" id="IPR006675">
    <property type="entry name" value="HDIG_dom"/>
</dbReference>
<dbReference type="eggNOG" id="COG2206">
    <property type="taxonomic scope" value="Bacteria"/>
</dbReference>
<proteinExistence type="predicted"/>
<dbReference type="NCBIfam" id="TIGR00277">
    <property type="entry name" value="HDIG"/>
    <property type="match status" value="1"/>
</dbReference>
<dbReference type="EMBL" id="CP003273">
    <property type="protein sequence ID" value="AGL02598.1"/>
    <property type="molecule type" value="Genomic_DNA"/>
</dbReference>
<dbReference type="Gene3D" id="1.10.3210.10">
    <property type="entry name" value="Hypothetical protein af1432"/>
    <property type="match status" value="1"/>
</dbReference>
<protein>
    <submittedName>
        <fullName evidence="2">Putative domain HDIG-containing protein</fullName>
    </submittedName>
</protein>
<feature type="domain" description="HD-GYP" evidence="1">
    <location>
        <begin position="1"/>
        <end position="191"/>
    </location>
</feature>
<evidence type="ECO:0000313" key="2">
    <source>
        <dbReference type="EMBL" id="AGL02598.1"/>
    </source>
</evidence>
<reference evidence="2 3" key="1">
    <citation type="submission" date="2012-01" db="EMBL/GenBank/DDBJ databases">
        <title>Complete sequence of Desulfotomaculum gibsoniae DSM 7213.</title>
        <authorList>
            <consortium name="US DOE Joint Genome Institute"/>
            <person name="Lucas S."/>
            <person name="Han J."/>
            <person name="Lapidus A."/>
            <person name="Cheng J.-F."/>
            <person name="Goodwin L."/>
            <person name="Pitluck S."/>
            <person name="Peters L."/>
            <person name="Ovchinnikova G."/>
            <person name="Teshima H."/>
            <person name="Detter J.C."/>
            <person name="Han C."/>
            <person name="Tapia R."/>
            <person name="Land M."/>
            <person name="Hauser L."/>
            <person name="Kyrpides N."/>
            <person name="Ivanova N."/>
            <person name="Pagani I."/>
            <person name="Parshina S."/>
            <person name="Plugge C."/>
            <person name="Muyzer G."/>
            <person name="Kuever J."/>
            <person name="Ivanova A."/>
            <person name="Nazina T."/>
            <person name="Klenk H.-P."/>
            <person name="Brambilla E."/>
            <person name="Spring S."/>
            <person name="Stams A.F."/>
            <person name="Woyke T."/>
        </authorList>
    </citation>
    <scope>NUCLEOTIDE SEQUENCE [LARGE SCALE GENOMIC DNA]</scope>
    <source>
        <strain evidence="2 3">DSM 7213</strain>
    </source>
</reference>
<dbReference type="PANTHER" id="PTHR43155">
    <property type="entry name" value="CYCLIC DI-GMP PHOSPHODIESTERASE PA4108-RELATED"/>
    <property type="match status" value="1"/>
</dbReference>
<dbReference type="SMART" id="SM00471">
    <property type="entry name" value="HDc"/>
    <property type="match status" value="1"/>
</dbReference>
<name>R4KHB4_9FIRM</name>
<dbReference type="AlphaFoldDB" id="R4KHB4"/>
<accession>R4KHB4</accession>
<keyword evidence="3" id="KW-1185">Reference proteome</keyword>
<dbReference type="KEGG" id="dgi:Desgi_3250"/>
<gene>
    <name evidence="2" type="ORF">Desgi_3250</name>
</gene>
<dbReference type="OrthoDB" id="9798833at2"/>
<evidence type="ECO:0000259" key="1">
    <source>
        <dbReference type="PROSITE" id="PS51832"/>
    </source>
</evidence>